<dbReference type="EMBL" id="SRLO01000341">
    <property type="protein sequence ID" value="TNN60068.1"/>
    <property type="molecule type" value="Genomic_DNA"/>
</dbReference>
<dbReference type="Proteomes" id="UP000314294">
    <property type="component" value="Unassembled WGS sequence"/>
</dbReference>
<proteinExistence type="predicted"/>
<feature type="compositionally biased region" description="Low complexity" evidence="1">
    <location>
        <begin position="19"/>
        <end position="28"/>
    </location>
</feature>
<reference evidence="2 3" key="1">
    <citation type="submission" date="2019-03" db="EMBL/GenBank/DDBJ databases">
        <title>First draft genome of Liparis tanakae, snailfish: a comprehensive survey of snailfish specific genes.</title>
        <authorList>
            <person name="Kim W."/>
            <person name="Song I."/>
            <person name="Jeong J.-H."/>
            <person name="Kim D."/>
            <person name="Kim S."/>
            <person name="Ryu S."/>
            <person name="Song J.Y."/>
            <person name="Lee S.K."/>
        </authorList>
    </citation>
    <scope>NUCLEOTIDE SEQUENCE [LARGE SCALE GENOMIC DNA]</scope>
    <source>
        <tissue evidence="2">Muscle</tissue>
    </source>
</reference>
<evidence type="ECO:0000313" key="2">
    <source>
        <dbReference type="EMBL" id="TNN60068.1"/>
    </source>
</evidence>
<sequence>MSYPNHVNATRPEVHRHPSSLTSRSRLSPTPPDKRTGTLHGNVVTVVTFVTGLEHAGRRLLFGRPE</sequence>
<comment type="caution">
    <text evidence="2">The sequence shown here is derived from an EMBL/GenBank/DDBJ whole genome shotgun (WGS) entry which is preliminary data.</text>
</comment>
<name>A0A4Z2H2H5_9TELE</name>
<organism evidence="2 3">
    <name type="scientific">Liparis tanakae</name>
    <name type="common">Tanaka's snailfish</name>
    <dbReference type="NCBI Taxonomy" id="230148"/>
    <lineage>
        <taxon>Eukaryota</taxon>
        <taxon>Metazoa</taxon>
        <taxon>Chordata</taxon>
        <taxon>Craniata</taxon>
        <taxon>Vertebrata</taxon>
        <taxon>Euteleostomi</taxon>
        <taxon>Actinopterygii</taxon>
        <taxon>Neopterygii</taxon>
        <taxon>Teleostei</taxon>
        <taxon>Neoteleostei</taxon>
        <taxon>Acanthomorphata</taxon>
        <taxon>Eupercaria</taxon>
        <taxon>Perciformes</taxon>
        <taxon>Cottioidei</taxon>
        <taxon>Cottales</taxon>
        <taxon>Liparidae</taxon>
        <taxon>Liparis</taxon>
    </lineage>
</organism>
<evidence type="ECO:0000256" key="1">
    <source>
        <dbReference type="SAM" id="MobiDB-lite"/>
    </source>
</evidence>
<evidence type="ECO:0000313" key="3">
    <source>
        <dbReference type="Proteomes" id="UP000314294"/>
    </source>
</evidence>
<dbReference type="AlphaFoldDB" id="A0A4Z2H2H5"/>
<gene>
    <name evidence="2" type="ORF">EYF80_029737</name>
</gene>
<feature type="region of interest" description="Disordered" evidence="1">
    <location>
        <begin position="1"/>
        <end position="39"/>
    </location>
</feature>
<keyword evidence="3" id="KW-1185">Reference proteome</keyword>
<accession>A0A4Z2H2H5</accession>
<protein>
    <submittedName>
        <fullName evidence="2">Uncharacterized protein</fullName>
    </submittedName>
</protein>